<proteinExistence type="predicted"/>
<dbReference type="PRINTS" id="PR00364">
    <property type="entry name" value="DISEASERSIST"/>
</dbReference>
<keyword evidence="1" id="KW-0175">Coiled coil</keyword>
<dbReference type="SUPFAM" id="SSF52540">
    <property type="entry name" value="P-loop containing nucleoside triphosphate hydrolases"/>
    <property type="match status" value="1"/>
</dbReference>
<dbReference type="Proteomes" id="UP000282084">
    <property type="component" value="Unassembled WGS sequence"/>
</dbReference>
<keyword evidence="3" id="KW-1185">Reference proteome</keyword>
<reference evidence="2 3" key="1">
    <citation type="submission" date="2018-10" db="EMBL/GenBank/DDBJ databases">
        <title>Sequencing the genomes of 1000 actinobacteria strains.</title>
        <authorList>
            <person name="Klenk H.-P."/>
        </authorList>
    </citation>
    <scope>NUCLEOTIDE SEQUENCE [LARGE SCALE GENOMIC DNA]</scope>
    <source>
        <strain evidence="2 3">DSM 43800</strain>
    </source>
</reference>
<accession>A0A495VVM5</accession>
<dbReference type="PANTHER" id="PTHR47691:SF3">
    <property type="entry name" value="HTH-TYPE TRANSCRIPTIONAL REGULATOR RV0890C-RELATED"/>
    <property type="match status" value="1"/>
</dbReference>
<evidence type="ECO:0000256" key="1">
    <source>
        <dbReference type="SAM" id="Coils"/>
    </source>
</evidence>
<dbReference type="SUPFAM" id="SSF48452">
    <property type="entry name" value="TPR-like"/>
    <property type="match status" value="1"/>
</dbReference>
<dbReference type="EMBL" id="RBXO01000001">
    <property type="protein sequence ID" value="RKT52950.1"/>
    <property type="molecule type" value="Genomic_DNA"/>
</dbReference>
<gene>
    <name evidence="2" type="ORF">C8E97_1491</name>
</gene>
<evidence type="ECO:0000313" key="3">
    <source>
        <dbReference type="Proteomes" id="UP000282084"/>
    </source>
</evidence>
<dbReference type="Gene3D" id="3.40.50.300">
    <property type="entry name" value="P-loop containing nucleotide triphosphate hydrolases"/>
    <property type="match status" value="1"/>
</dbReference>
<dbReference type="InterPro" id="IPR011990">
    <property type="entry name" value="TPR-like_helical_dom_sf"/>
</dbReference>
<dbReference type="PANTHER" id="PTHR47691">
    <property type="entry name" value="REGULATOR-RELATED"/>
    <property type="match status" value="1"/>
</dbReference>
<dbReference type="InterPro" id="IPR027417">
    <property type="entry name" value="P-loop_NTPase"/>
</dbReference>
<dbReference type="AlphaFoldDB" id="A0A495VVM5"/>
<sequence>MTTGSGGDGGLRNDLTGSVIGGAVQAGEVHGGIHFHHNAPQPMVPRQLPAAPAHFTGRADEQAELDTIHGQDGRMLAVLCGPGGVGKTALALHWAHGRRFPDGQLYVDLAGFSGGEPVLPGEALGLFLRGLGVPPERVPAELVEQAALYRSLTADRALLVLLDNALSAAQVRPLLPASDRSAVLVTSRSRLAGLITEGARLLDIGPLGVASSIRLLDLAVGGTRVTRERAPARTLVSMCGGLPIALRIAAARLVTRPRWSVERVVAELDDERGRLAVLSSSPELSVRSTFDLSYRALRPTAAALYRRLALHPGRDFGPSVAVSVLDDAAPDVLDELVQGSLLEEVREDRYRFHDLVRLHARDQAGATERAEALHRMLEWYLAAAQVADRAVTPHRNRLPYEFTNEPTYLPTLDRIQGLAWLEAERANLMAAGKVALSHGWDRLSWQLADVMWPLLLHHKHYRDRLEINDWGIAAARRWGDPIAEAVMLKRQGMACTTLGRQAEAEEHLTASMACATRAGDRRGAADAREMLALLQLQQGRLTEALAELEELVRINRELDANRSLGLTLIHLGDALGRAERATEGLVALREAATLFDGLAEPDPYNRARVAVVEARLHHSTGNAQEAARVGALALADMLALGSDRGAAEAHEVLAEAATDPARAAEHWRHALDLLTKLGSRRAIEISARLKPPTG</sequence>
<organism evidence="2 3">
    <name type="scientific">Saccharothrix australiensis</name>
    <dbReference type="NCBI Taxonomy" id="2072"/>
    <lineage>
        <taxon>Bacteria</taxon>
        <taxon>Bacillati</taxon>
        <taxon>Actinomycetota</taxon>
        <taxon>Actinomycetes</taxon>
        <taxon>Pseudonocardiales</taxon>
        <taxon>Pseudonocardiaceae</taxon>
        <taxon>Saccharothrix</taxon>
    </lineage>
</organism>
<feature type="coiled-coil region" evidence="1">
    <location>
        <begin position="531"/>
        <end position="561"/>
    </location>
</feature>
<dbReference type="Gene3D" id="1.25.40.10">
    <property type="entry name" value="Tetratricopeptide repeat domain"/>
    <property type="match status" value="1"/>
</dbReference>
<dbReference type="RefSeq" id="WP_121002880.1">
    <property type="nucleotide sequence ID" value="NZ_RBXO01000001.1"/>
</dbReference>
<evidence type="ECO:0000313" key="2">
    <source>
        <dbReference type="EMBL" id="RKT52950.1"/>
    </source>
</evidence>
<name>A0A495VVM5_9PSEU</name>
<protein>
    <submittedName>
        <fullName evidence="2">Putative ATPase</fullName>
    </submittedName>
</protein>
<dbReference type="OrthoDB" id="3311584at2"/>
<comment type="caution">
    <text evidence="2">The sequence shown here is derived from an EMBL/GenBank/DDBJ whole genome shotgun (WGS) entry which is preliminary data.</text>
</comment>